<evidence type="ECO:0000256" key="4">
    <source>
        <dbReference type="ARBA" id="ARBA00023125"/>
    </source>
</evidence>
<dbReference type="AlphaFoldDB" id="S3C940"/>
<evidence type="ECO:0000256" key="3">
    <source>
        <dbReference type="ARBA" id="ARBA00023015"/>
    </source>
</evidence>
<feature type="region of interest" description="Disordered" evidence="7">
    <location>
        <begin position="490"/>
        <end position="582"/>
    </location>
</feature>
<evidence type="ECO:0000256" key="6">
    <source>
        <dbReference type="ARBA" id="ARBA00023242"/>
    </source>
</evidence>
<dbReference type="SMART" id="SM00066">
    <property type="entry name" value="GAL4"/>
    <property type="match status" value="1"/>
</dbReference>
<evidence type="ECO:0000256" key="7">
    <source>
        <dbReference type="SAM" id="MobiDB-lite"/>
    </source>
</evidence>
<feature type="compositionally biased region" description="Low complexity" evidence="7">
    <location>
        <begin position="436"/>
        <end position="448"/>
    </location>
</feature>
<dbReference type="PANTHER" id="PTHR36206">
    <property type="entry name" value="ASPERCRYPTIN BIOSYNTHESIS CLUSTER-SPECIFIC TRANSCRIPTION REGULATOR ATNN-RELATED"/>
    <property type="match status" value="1"/>
</dbReference>
<keyword evidence="1" id="KW-0479">Metal-binding</keyword>
<dbReference type="PROSITE" id="PS00463">
    <property type="entry name" value="ZN2_CY6_FUNGAL_1"/>
    <property type="match status" value="1"/>
</dbReference>
<accession>S3C940</accession>
<keyword evidence="6" id="KW-0539">Nucleus</keyword>
<feature type="compositionally biased region" description="Polar residues" evidence="7">
    <location>
        <begin position="305"/>
        <end position="321"/>
    </location>
</feature>
<dbReference type="SUPFAM" id="SSF57701">
    <property type="entry name" value="Zn2/Cys6 DNA-binding domain"/>
    <property type="match status" value="1"/>
</dbReference>
<organism evidence="9 10">
    <name type="scientific">Ophiostoma piceae (strain UAMH 11346)</name>
    <name type="common">Sap stain fungus</name>
    <dbReference type="NCBI Taxonomy" id="1262450"/>
    <lineage>
        <taxon>Eukaryota</taxon>
        <taxon>Fungi</taxon>
        <taxon>Dikarya</taxon>
        <taxon>Ascomycota</taxon>
        <taxon>Pezizomycotina</taxon>
        <taxon>Sordariomycetes</taxon>
        <taxon>Sordariomycetidae</taxon>
        <taxon>Ophiostomatales</taxon>
        <taxon>Ophiostomataceae</taxon>
        <taxon>Ophiostoma</taxon>
    </lineage>
</organism>
<dbReference type="GO" id="GO:0003677">
    <property type="term" value="F:DNA binding"/>
    <property type="evidence" value="ECO:0007669"/>
    <property type="project" value="UniProtKB-KW"/>
</dbReference>
<dbReference type="PROSITE" id="PS50048">
    <property type="entry name" value="ZN2_CY6_FUNGAL_2"/>
    <property type="match status" value="1"/>
</dbReference>
<dbReference type="InterPro" id="IPR036864">
    <property type="entry name" value="Zn2-C6_fun-type_DNA-bd_sf"/>
</dbReference>
<protein>
    <submittedName>
        <fullName evidence="9">Nodulation protein l</fullName>
    </submittedName>
</protein>
<keyword evidence="5" id="KW-0804">Transcription</keyword>
<keyword evidence="10" id="KW-1185">Reference proteome</keyword>
<dbReference type="GO" id="GO:0008270">
    <property type="term" value="F:zinc ion binding"/>
    <property type="evidence" value="ECO:0007669"/>
    <property type="project" value="InterPro"/>
</dbReference>
<feature type="compositionally biased region" description="Low complexity" evidence="7">
    <location>
        <begin position="524"/>
        <end position="561"/>
    </location>
</feature>
<dbReference type="HOGENOM" id="CLU_571347_0_0_1"/>
<dbReference type="CDD" id="cd00067">
    <property type="entry name" value="GAL4"/>
    <property type="match status" value="1"/>
</dbReference>
<evidence type="ECO:0000256" key="2">
    <source>
        <dbReference type="ARBA" id="ARBA00022833"/>
    </source>
</evidence>
<feature type="compositionally biased region" description="Basic and acidic residues" evidence="7">
    <location>
        <begin position="165"/>
        <end position="181"/>
    </location>
</feature>
<evidence type="ECO:0000313" key="10">
    <source>
        <dbReference type="Proteomes" id="UP000016923"/>
    </source>
</evidence>
<dbReference type="EMBL" id="KE148146">
    <property type="protein sequence ID" value="EPE10034.1"/>
    <property type="molecule type" value="Genomic_DNA"/>
</dbReference>
<proteinExistence type="predicted"/>
<feature type="compositionally biased region" description="Pro residues" evidence="7">
    <location>
        <begin position="562"/>
        <end position="572"/>
    </location>
</feature>
<feature type="compositionally biased region" description="Basic residues" evidence="7">
    <location>
        <begin position="126"/>
        <end position="136"/>
    </location>
</feature>
<evidence type="ECO:0000259" key="8">
    <source>
        <dbReference type="PROSITE" id="PS50048"/>
    </source>
</evidence>
<dbReference type="InterPro" id="IPR001138">
    <property type="entry name" value="Zn2Cys6_DnaBD"/>
</dbReference>
<dbReference type="InterPro" id="IPR052360">
    <property type="entry name" value="Transcr_Regulatory_Proteins"/>
</dbReference>
<dbReference type="Pfam" id="PF00172">
    <property type="entry name" value="Zn_clus"/>
    <property type="match status" value="1"/>
</dbReference>
<feature type="region of interest" description="Disordered" evidence="7">
    <location>
        <begin position="369"/>
        <end position="451"/>
    </location>
</feature>
<gene>
    <name evidence="9" type="ORF">F503_05129</name>
</gene>
<feature type="compositionally biased region" description="Polar residues" evidence="7">
    <location>
        <begin position="244"/>
        <end position="260"/>
    </location>
</feature>
<dbReference type="Gene3D" id="4.10.240.10">
    <property type="entry name" value="Zn(2)-C6 fungal-type DNA-binding domain"/>
    <property type="match status" value="1"/>
</dbReference>
<evidence type="ECO:0000256" key="1">
    <source>
        <dbReference type="ARBA" id="ARBA00022723"/>
    </source>
</evidence>
<feature type="compositionally biased region" description="Basic and acidic residues" evidence="7">
    <location>
        <begin position="262"/>
        <end position="272"/>
    </location>
</feature>
<dbReference type="GO" id="GO:0000981">
    <property type="term" value="F:DNA-binding transcription factor activity, RNA polymerase II-specific"/>
    <property type="evidence" value="ECO:0007669"/>
    <property type="project" value="InterPro"/>
</dbReference>
<dbReference type="OMA" id="TIACENC"/>
<dbReference type="PANTHER" id="PTHR36206:SF12">
    <property type="entry name" value="ASPERCRYPTIN BIOSYNTHESIS CLUSTER-SPECIFIC TRANSCRIPTION REGULATOR ATNN-RELATED"/>
    <property type="match status" value="1"/>
</dbReference>
<evidence type="ECO:0000313" key="9">
    <source>
        <dbReference type="EMBL" id="EPE10034.1"/>
    </source>
</evidence>
<keyword evidence="2" id="KW-0862">Zinc</keyword>
<feature type="region of interest" description="Disordered" evidence="7">
    <location>
        <begin position="1"/>
        <end position="336"/>
    </location>
</feature>
<keyword evidence="3" id="KW-0805">Transcription regulation</keyword>
<dbReference type="eggNOG" id="KOG4750">
    <property type="taxonomic scope" value="Eukaryota"/>
</dbReference>
<feature type="compositionally biased region" description="Low complexity" evidence="7">
    <location>
        <begin position="148"/>
        <end position="163"/>
    </location>
</feature>
<keyword evidence="4" id="KW-0238">DNA-binding</keyword>
<evidence type="ECO:0000256" key="5">
    <source>
        <dbReference type="ARBA" id="ARBA00023163"/>
    </source>
</evidence>
<dbReference type="OrthoDB" id="25818at2759"/>
<dbReference type="STRING" id="1262450.S3C940"/>
<reference evidence="9 10" key="1">
    <citation type="journal article" date="2013" name="BMC Genomics">
        <title>The genome and transcriptome of the pine saprophyte Ophiostoma piceae, and a comparison with the bark beetle-associated pine pathogen Grosmannia clavigera.</title>
        <authorList>
            <person name="Haridas S."/>
            <person name="Wang Y."/>
            <person name="Lim L."/>
            <person name="Massoumi Alamouti S."/>
            <person name="Jackman S."/>
            <person name="Docking R."/>
            <person name="Robertson G."/>
            <person name="Birol I."/>
            <person name="Bohlmann J."/>
            <person name="Breuil C."/>
        </authorList>
    </citation>
    <scope>NUCLEOTIDE SEQUENCE [LARGE SCALE GENOMIC DNA]</scope>
    <source>
        <strain evidence="9 10">UAMH 11346</strain>
    </source>
</reference>
<dbReference type="Proteomes" id="UP000016923">
    <property type="component" value="Unassembled WGS sequence"/>
</dbReference>
<sequence>MSPSTDQRVEQWMKMPGFTSLNGAGSPRSPADDTIEVRLPPTSHDEPEYTGTSPQTVEPRTMPDITAASRRERDIWGTSTMDRPAYRSPAMSYPNLENPAEASQKRKRSYSIEESAPQPQDAARSHSQHHQHHQHQRSTGSDLPRLLTATETAAAAIAAASAASRDGERPHISVETRDPYDLSRNNDYSTRPPYSDDRADQMQQQRQKEQREREQHQREQNRKELWYSHPSQEDRHPSVPYDTAPSSTAAYHQRSGSIQSPVEEHSGNDSQHRSKSVARASASPQSEYAGRTPDEEDRHAGYSATPFSPSQQRKAGSAQQSDPKRRKRNFSNRTKTGCLTCRKRKKKCDETKPECSNCVRGGFICAGSRRKRIESKDPNYVPPGAYGMPGPHSTSQAAAPLQPPQRRESMPTYRGPSLRIEPPQGRPITTDDDRPTASTLPSALTSAADSHKLSALSAFSAPANAFPTPISAATSVSFLRTPKDYQRVPPLLELARNAEPETPQHTHLPKINFHRAGSPHRMEQSPQQMQLPLPTQSTQPQQQQQQQGQPPHSQTPQLQPQFQPPPPPPPQSPQQELLTAPP</sequence>
<dbReference type="VEuPathDB" id="FungiDB:F503_05129"/>
<name>S3C940_OPHP1</name>
<feature type="compositionally biased region" description="Basic and acidic residues" evidence="7">
    <location>
        <begin position="194"/>
        <end position="237"/>
    </location>
</feature>
<feature type="domain" description="Zn(2)-C6 fungal-type" evidence="8">
    <location>
        <begin position="337"/>
        <end position="365"/>
    </location>
</feature>